<dbReference type="STRING" id="990712.SAMN05216257_103201"/>
<dbReference type="OrthoDB" id="5794490at2"/>
<keyword evidence="3" id="KW-1185">Reference proteome</keyword>
<dbReference type="PANTHER" id="PTHR37691:SF1">
    <property type="entry name" value="BLR3518 PROTEIN"/>
    <property type="match status" value="1"/>
</dbReference>
<name>A0A1G9CRA8_9RHOB</name>
<feature type="signal peptide" evidence="1">
    <location>
        <begin position="1"/>
        <end position="23"/>
    </location>
</feature>
<feature type="chain" id="PRO_5011432740" evidence="1">
    <location>
        <begin position="24"/>
        <end position="147"/>
    </location>
</feature>
<evidence type="ECO:0000313" key="3">
    <source>
        <dbReference type="Proteomes" id="UP000199328"/>
    </source>
</evidence>
<dbReference type="SUPFAM" id="SSF75169">
    <property type="entry name" value="DsrEFH-like"/>
    <property type="match status" value="1"/>
</dbReference>
<dbReference type="InterPro" id="IPR027396">
    <property type="entry name" value="DsrEFH-like"/>
</dbReference>
<protein>
    <submittedName>
        <fullName evidence="2">Uncharacterized protein</fullName>
    </submittedName>
</protein>
<dbReference type="PANTHER" id="PTHR37691">
    <property type="entry name" value="BLR3518 PROTEIN"/>
    <property type="match status" value="1"/>
</dbReference>
<dbReference type="Gene3D" id="3.40.1260.10">
    <property type="entry name" value="DsrEFH-like"/>
    <property type="match status" value="1"/>
</dbReference>
<sequence>MKTVRTLTLAVMLATAPAAGVLAEGKTHYVAIHVDQNDPQVMNMALNNARNVDSYYKSIGDEVVIELVAYGPGLNMFIPGKSPVEDRISAMALEMDNISFAACENTKRAMSAKAGHEIELMDEAAVVPSGVVRLIELQEQGYAYVRP</sequence>
<evidence type="ECO:0000313" key="2">
    <source>
        <dbReference type="EMBL" id="SDK54243.1"/>
    </source>
</evidence>
<reference evidence="3" key="1">
    <citation type="submission" date="2016-10" db="EMBL/GenBank/DDBJ databases">
        <authorList>
            <person name="Varghese N."/>
            <person name="Submissions S."/>
        </authorList>
    </citation>
    <scope>NUCLEOTIDE SEQUENCE [LARGE SCALE GENOMIC DNA]</scope>
    <source>
        <strain evidence="3">CGMCC 1.10789</strain>
    </source>
</reference>
<proteinExistence type="predicted"/>
<dbReference type="RefSeq" id="WP_092499863.1">
    <property type="nucleotide sequence ID" value="NZ_FNFV01000003.1"/>
</dbReference>
<organism evidence="2 3">
    <name type="scientific">Meinhardsimonia xiamenensis</name>
    <dbReference type="NCBI Taxonomy" id="990712"/>
    <lineage>
        <taxon>Bacteria</taxon>
        <taxon>Pseudomonadati</taxon>
        <taxon>Pseudomonadota</taxon>
        <taxon>Alphaproteobacteria</taxon>
        <taxon>Rhodobacterales</taxon>
        <taxon>Paracoccaceae</taxon>
        <taxon>Meinhardsimonia</taxon>
    </lineage>
</organism>
<gene>
    <name evidence="2" type="ORF">SAMN05216257_103201</name>
</gene>
<dbReference type="Proteomes" id="UP000199328">
    <property type="component" value="Unassembled WGS sequence"/>
</dbReference>
<dbReference type="EMBL" id="FNFV01000003">
    <property type="protein sequence ID" value="SDK54243.1"/>
    <property type="molecule type" value="Genomic_DNA"/>
</dbReference>
<keyword evidence="1" id="KW-0732">Signal</keyword>
<evidence type="ECO:0000256" key="1">
    <source>
        <dbReference type="SAM" id="SignalP"/>
    </source>
</evidence>
<dbReference type="AlphaFoldDB" id="A0A1G9CRA8"/>
<accession>A0A1G9CRA8</accession>